<protein>
    <recommendedName>
        <fullName evidence="3">PIN domain-containing protein</fullName>
    </recommendedName>
</protein>
<proteinExistence type="predicted"/>
<sequence>MAEIGYLLGVKASARTEAFLLRALSDRDFLPVELTSADYTRMAELVERYHDLPLGTSEASVIALAERLDVACLNSGNACVDPVAQAVAYRNPDMLTAVPVFPSERFASGRVR</sequence>
<keyword evidence="2" id="KW-1185">Reference proteome</keyword>
<dbReference type="RefSeq" id="WP_285490121.1">
    <property type="nucleotide sequence ID" value="NZ_BSTI01000026.1"/>
</dbReference>
<dbReference type="EMBL" id="BSTI01000026">
    <property type="protein sequence ID" value="GLY70804.1"/>
    <property type="molecule type" value="Genomic_DNA"/>
</dbReference>
<evidence type="ECO:0000313" key="2">
    <source>
        <dbReference type="Proteomes" id="UP001165136"/>
    </source>
</evidence>
<dbReference type="AlphaFoldDB" id="A0A9W6R7H4"/>
<gene>
    <name evidence="1" type="ORF">Atai01_74230</name>
</gene>
<name>A0A9W6R7H4_9PSEU</name>
<accession>A0A9W6R7H4</accession>
<dbReference type="Proteomes" id="UP001165136">
    <property type="component" value="Unassembled WGS sequence"/>
</dbReference>
<evidence type="ECO:0000313" key="1">
    <source>
        <dbReference type="EMBL" id="GLY70804.1"/>
    </source>
</evidence>
<reference evidence="1" key="1">
    <citation type="submission" date="2023-03" db="EMBL/GenBank/DDBJ databases">
        <title>Amycolatopsis taiwanensis NBRC 103393.</title>
        <authorList>
            <person name="Ichikawa N."/>
            <person name="Sato H."/>
            <person name="Tonouchi N."/>
        </authorList>
    </citation>
    <scope>NUCLEOTIDE SEQUENCE</scope>
    <source>
        <strain evidence="1">NBRC 103393</strain>
    </source>
</reference>
<comment type="caution">
    <text evidence="1">The sequence shown here is derived from an EMBL/GenBank/DDBJ whole genome shotgun (WGS) entry which is preliminary data.</text>
</comment>
<organism evidence="1 2">
    <name type="scientific">Amycolatopsis taiwanensis</name>
    <dbReference type="NCBI Taxonomy" id="342230"/>
    <lineage>
        <taxon>Bacteria</taxon>
        <taxon>Bacillati</taxon>
        <taxon>Actinomycetota</taxon>
        <taxon>Actinomycetes</taxon>
        <taxon>Pseudonocardiales</taxon>
        <taxon>Pseudonocardiaceae</taxon>
        <taxon>Amycolatopsis</taxon>
    </lineage>
</organism>
<evidence type="ECO:0008006" key="3">
    <source>
        <dbReference type="Google" id="ProtNLM"/>
    </source>
</evidence>